<evidence type="ECO:0000256" key="11">
    <source>
        <dbReference type="ARBA" id="ARBA00022805"/>
    </source>
</evidence>
<dbReference type="GO" id="GO:0042981">
    <property type="term" value="P:regulation of apoptotic process"/>
    <property type="evidence" value="ECO:0007669"/>
    <property type="project" value="InterPro"/>
</dbReference>
<keyword evidence="4" id="KW-0813">Transport</keyword>
<evidence type="ECO:0000259" key="19">
    <source>
        <dbReference type="PROSITE" id="PS50017"/>
    </source>
</evidence>
<dbReference type="PANTHER" id="PTHR10903">
    <property type="entry name" value="GTPASE, IMAP FAMILY MEMBER-RELATED"/>
    <property type="match status" value="1"/>
</dbReference>
<keyword evidence="5" id="KW-0150">Chloroplast</keyword>
<dbReference type="InterPro" id="IPR000488">
    <property type="entry name" value="Death_dom"/>
</dbReference>
<dbReference type="PANTHER" id="PTHR10903:SF135">
    <property type="entry name" value="TRANSLOCASE OF CHLOROPLAST 120, CHLOROPLASTIC-RELATED"/>
    <property type="match status" value="1"/>
</dbReference>
<evidence type="ECO:0000256" key="12">
    <source>
        <dbReference type="ARBA" id="ARBA00022842"/>
    </source>
</evidence>
<dbReference type="GO" id="GO:0016787">
    <property type="term" value="F:hydrolase activity"/>
    <property type="evidence" value="ECO:0007669"/>
    <property type="project" value="UniProtKB-KW"/>
</dbReference>
<dbReference type="InterPro" id="IPR006703">
    <property type="entry name" value="G_AIG1"/>
</dbReference>
<keyword evidence="18" id="KW-0175">Coiled coil</keyword>
<dbReference type="Proteomes" id="UP000677054">
    <property type="component" value="Unassembled WGS sequence"/>
</dbReference>
<evidence type="ECO:0000256" key="10">
    <source>
        <dbReference type="ARBA" id="ARBA00022801"/>
    </source>
</evidence>
<evidence type="ECO:0000259" key="20">
    <source>
        <dbReference type="PROSITE" id="PS50209"/>
    </source>
</evidence>
<dbReference type="EMBL" id="LR900900">
    <property type="protein sequence ID" value="CAD7247221.1"/>
    <property type="molecule type" value="Genomic_DNA"/>
</dbReference>
<proteinExistence type="inferred from homology"/>
<evidence type="ECO:0000313" key="22">
    <source>
        <dbReference type="Proteomes" id="UP000677054"/>
    </source>
</evidence>
<feature type="domain" description="Death" evidence="19">
    <location>
        <begin position="218"/>
        <end position="290"/>
    </location>
</feature>
<evidence type="ECO:0000256" key="14">
    <source>
        <dbReference type="ARBA" id="ARBA00022989"/>
    </source>
</evidence>
<evidence type="ECO:0000256" key="7">
    <source>
        <dbReference type="ARBA" id="ARBA00022692"/>
    </source>
</evidence>
<dbReference type="AlphaFoldDB" id="A0A7R9A7L0"/>
<dbReference type="SUPFAM" id="SSF52540">
    <property type="entry name" value="P-loop containing nucleoside triphosphate hydrolases"/>
    <property type="match status" value="1"/>
</dbReference>
<evidence type="ECO:0000256" key="18">
    <source>
        <dbReference type="SAM" id="Coils"/>
    </source>
</evidence>
<evidence type="ECO:0000256" key="2">
    <source>
        <dbReference type="ARBA" id="ARBA00004167"/>
    </source>
</evidence>
<evidence type="ECO:0000256" key="13">
    <source>
        <dbReference type="ARBA" id="ARBA00022927"/>
    </source>
</evidence>
<dbReference type="OrthoDB" id="8954335at2759"/>
<keyword evidence="9" id="KW-0547">Nucleotide-binding</keyword>
<dbReference type="Gene3D" id="1.10.533.10">
    <property type="entry name" value="Death Domain, Fas"/>
    <property type="match status" value="3"/>
</dbReference>
<dbReference type="InterPro" id="IPR001315">
    <property type="entry name" value="CARD"/>
</dbReference>
<dbReference type="GO" id="GO:0046872">
    <property type="term" value="F:metal ion binding"/>
    <property type="evidence" value="ECO:0007669"/>
    <property type="project" value="UniProtKB-KW"/>
</dbReference>
<keyword evidence="16" id="KW-0472">Membrane</keyword>
<keyword evidence="13" id="KW-0653">Protein transport</keyword>
<organism evidence="21">
    <name type="scientific">Darwinula stevensoni</name>
    <dbReference type="NCBI Taxonomy" id="69355"/>
    <lineage>
        <taxon>Eukaryota</taxon>
        <taxon>Metazoa</taxon>
        <taxon>Ecdysozoa</taxon>
        <taxon>Arthropoda</taxon>
        <taxon>Crustacea</taxon>
        <taxon>Oligostraca</taxon>
        <taxon>Ostracoda</taxon>
        <taxon>Podocopa</taxon>
        <taxon>Podocopida</taxon>
        <taxon>Darwinulocopina</taxon>
        <taxon>Darwinuloidea</taxon>
        <taxon>Darwinulidae</taxon>
        <taxon>Darwinula</taxon>
    </lineage>
</organism>
<evidence type="ECO:0000256" key="5">
    <source>
        <dbReference type="ARBA" id="ARBA00022528"/>
    </source>
</evidence>
<dbReference type="GO" id="GO:0005525">
    <property type="term" value="F:GTP binding"/>
    <property type="evidence" value="ECO:0007669"/>
    <property type="project" value="UniProtKB-KW"/>
</dbReference>
<name>A0A7R9A7L0_9CRUS</name>
<dbReference type="SUPFAM" id="SSF47986">
    <property type="entry name" value="DEATH domain"/>
    <property type="match status" value="3"/>
</dbReference>
<dbReference type="GO" id="GO:0015031">
    <property type="term" value="P:protein transport"/>
    <property type="evidence" value="ECO:0007669"/>
    <property type="project" value="UniProtKB-KW"/>
</dbReference>
<sequence length="712" mass="82136">MDISEVIALHADDLEFVKVDDILDDLWEKNILPDAECFAARETESPAQRWLHLQEWLARGDDSAFCGFLECLRERGHESLADRMIAERNEPPSSLDGLFLSNWNFLRSHLDVDRVANKLYDSGVLSSEDVDEIMASPDLGDQRIIFLTKILAVIEPKTFDKFLKALEEAGQSFISSKLQAQWDATDAGDSDRASILLSKIPSENEIWEIAGKLSKAWARWEDLGKELGLDHDVLQRVQRMSRTAFRSTYLLLSEWRKLSCASKHSFFRALCEALSKLGMKLEAEKIVDFICKKSHDDNRKDLDFWIKDIFNSASSDEAIKTVSSEEVLMTPSEKIERMPYLHEAVPRKESGTPQTSSDRSSCVAHSSTHVNRRLKICILGVTGTGKSTLGNVLLGFEHDDGEHGFDTSSRVGSSTISVRAMDGFWLGDENRPIRIIDAPGHGDASGRDLQFRQELVEKLREEGHVDAFIWVKNSQHPRFDKQEAQHLDLLRRMFGGGFFQNMVVVFSRWSFSAEAERRRSRHRQPIKLEDVKKDFLTSLFLPHTGYENQDTIPMMAVDAFYDVLDERENAAFEEETMNLWQEISRCSSTPVDNIEVAYEKIEQMENEAEELKKTVDRMEKELLVMQKKNAKLKKQKRELKMHQEAEHRKQVEVFRKRLEESMSKVQREKERLKGPSWVKIIQHLGEELDLGNALNWSWEILIKRFFEFWSRD</sequence>
<keyword evidence="6" id="KW-0934">Plastid</keyword>
<comment type="subcellular location">
    <subcellularLocation>
        <location evidence="2">Membrane</location>
        <topology evidence="2">Single-pass membrane protein</topology>
    </subcellularLocation>
    <subcellularLocation>
        <location evidence="17">Plastid</location>
        <location evidence="17">Chloroplast outer membrane</location>
    </subcellularLocation>
</comment>
<keyword evidence="14" id="KW-1133">Transmembrane helix</keyword>
<reference evidence="21" key="1">
    <citation type="submission" date="2020-11" db="EMBL/GenBank/DDBJ databases">
        <authorList>
            <person name="Tran Van P."/>
        </authorList>
    </citation>
    <scope>NUCLEOTIDE SEQUENCE</scope>
</reference>
<dbReference type="CDD" id="cd01670">
    <property type="entry name" value="Death"/>
    <property type="match status" value="1"/>
</dbReference>
<keyword evidence="7" id="KW-0812">Transmembrane</keyword>
<dbReference type="Pfam" id="PF00531">
    <property type="entry name" value="Death"/>
    <property type="match status" value="1"/>
</dbReference>
<evidence type="ECO:0000256" key="6">
    <source>
        <dbReference type="ARBA" id="ARBA00022640"/>
    </source>
</evidence>
<dbReference type="InterPro" id="IPR027417">
    <property type="entry name" value="P-loop_NTPase"/>
</dbReference>
<keyword evidence="8" id="KW-0479">Metal-binding</keyword>
<dbReference type="InterPro" id="IPR045058">
    <property type="entry name" value="GIMA/IAN/Toc"/>
</dbReference>
<keyword evidence="15" id="KW-0342">GTP-binding</keyword>
<comment type="cofactor">
    <cofactor evidence="1">
        <name>Mg(2+)</name>
        <dbReference type="ChEBI" id="CHEBI:18420"/>
    </cofactor>
</comment>
<feature type="domain" description="CARD" evidence="20">
    <location>
        <begin position="1"/>
        <end position="87"/>
    </location>
</feature>
<evidence type="ECO:0000256" key="17">
    <source>
        <dbReference type="ARBA" id="ARBA00024013"/>
    </source>
</evidence>
<dbReference type="InterPro" id="IPR011029">
    <property type="entry name" value="DEATH-like_dom_sf"/>
</dbReference>
<evidence type="ECO:0000256" key="9">
    <source>
        <dbReference type="ARBA" id="ARBA00022741"/>
    </source>
</evidence>
<feature type="coiled-coil region" evidence="18">
    <location>
        <begin position="591"/>
        <end position="671"/>
    </location>
</feature>
<evidence type="ECO:0000256" key="15">
    <source>
        <dbReference type="ARBA" id="ARBA00023134"/>
    </source>
</evidence>
<dbReference type="Gene3D" id="3.40.50.300">
    <property type="entry name" value="P-loop containing nucleotide triphosphate hydrolases"/>
    <property type="match status" value="1"/>
</dbReference>
<keyword evidence="10" id="KW-0378">Hydrolase</keyword>
<evidence type="ECO:0000256" key="4">
    <source>
        <dbReference type="ARBA" id="ARBA00022448"/>
    </source>
</evidence>
<keyword evidence="11" id="KW-1002">Plastid outer membrane</keyword>
<gene>
    <name evidence="21" type="ORF">DSTB1V02_LOCUS7055</name>
</gene>
<comment type="similarity">
    <text evidence="3">Belongs to the TRAFAC class TrmE-Era-EngA-EngB-Septin-like GTPase superfamily. AIG1/Toc34/Toc159-like paraseptin GTPase family. IAN subfamily.</text>
</comment>
<evidence type="ECO:0000313" key="21">
    <source>
        <dbReference type="EMBL" id="CAD7247221.1"/>
    </source>
</evidence>
<evidence type="ECO:0000256" key="8">
    <source>
        <dbReference type="ARBA" id="ARBA00022723"/>
    </source>
</evidence>
<evidence type="ECO:0000256" key="16">
    <source>
        <dbReference type="ARBA" id="ARBA00023136"/>
    </source>
</evidence>
<dbReference type="PROSITE" id="PS50209">
    <property type="entry name" value="CARD"/>
    <property type="match status" value="2"/>
</dbReference>
<evidence type="ECO:0000256" key="1">
    <source>
        <dbReference type="ARBA" id="ARBA00001946"/>
    </source>
</evidence>
<dbReference type="GO" id="GO:0016020">
    <property type="term" value="C:membrane"/>
    <property type="evidence" value="ECO:0007669"/>
    <property type="project" value="UniProtKB-SubCell"/>
</dbReference>
<evidence type="ECO:0000256" key="3">
    <source>
        <dbReference type="ARBA" id="ARBA00008535"/>
    </source>
</evidence>
<feature type="domain" description="CARD" evidence="20">
    <location>
        <begin position="106"/>
        <end position="181"/>
    </location>
</feature>
<dbReference type="Pfam" id="PF04548">
    <property type="entry name" value="AIG1"/>
    <property type="match status" value="1"/>
</dbReference>
<dbReference type="CDD" id="cd01671">
    <property type="entry name" value="CARD"/>
    <property type="match status" value="2"/>
</dbReference>
<accession>A0A7R9A7L0</accession>
<dbReference type="PROSITE" id="PS50017">
    <property type="entry name" value="DEATH_DOMAIN"/>
    <property type="match status" value="1"/>
</dbReference>
<dbReference type="GO" id="GO:0007165">
    <property type="term" value="P:signal transduction"/>
    <property type="evidence" value="ECO:0007669"/>
    <property type="project" value="InterPro"/>
</dbReference>
<keyword evidence="22" id="KW-1185">Reference proteome</keyword>
<protein>
    <submittedName>
        <fullName evidence="21">Uncharacterized protein</fullName>
    </submittedName>
</protein>
<dbReference type="EMBL" id="CAJPEV010001383">
    <property type="protein sequence ID" value="CAG0892348.1"/>
    <property type="molecule type" value="Genomic_DNA"/>
</dbReference>
<keyword evidence="12" id="KW-0460">Magnesium</keyword>